<reference evidence="2" key="2">
    <citation type="submission" date="2022-01" db="EMBL/GenBank/DDBJ databases">
        <authorList>
            <person name="Yamashiro T."/>
            <person name="Shiraishi A."/>
            <person name="Satake H."/>
            <person name="Nakayama K."/>
        </authorList>
    </citation>
    <scope>NUCLEOTIDE SEQUENCE</scope>
</reference>
<evidence type="ECO:0000256" key="1">
    <source>
        <dbReference type="SAM" id="MobiDB-lite"/>
    </source>
</evidence>
<feature type="compositionally biased region" description="Polar residues" evidence="1">
    <location>
        <begin position="69"/>
        <end position="80"/>
    </location>
</feature>
<dbReference type="Proteomes" id="UP001151760">
    <property type="component" value="Unassembled WGS sequence"/>
</dbReference>
<feature type="compositionally biased region" description="Basic and acidic residues" evidence="1">
    <location>
        <begin position="97"/>
        <end position="116"/>
    </location>
</feature>
<gene>
    <name evidence="2" type="ORF">Tco_1114463</name>
</gene>
<feature type="region of interest" description="Disordered" evidence="1">
    <location>
        <begin position="69"/>
        <end position="144"/>
    </location>
</feature>
<feature type="compositionally biased region" description="Basic and acidic residues" evidence="1">
    <location>
        <begin position="131"/>
        <end position="144"/>
    </location>
</feature>
<accession>A0ABQ5IV66</accession>
<keyword evidence="3" id="KW-1185">Reference proteome</keyword>
<proteinExistence type="predicted"/>
<name>A0ABQ5IV66_9ASTR</name>
<evidence type="ECO:0000313" key="2">
    <source>
        <dbReference type="EMBL" id="GJU04125.1"/>
    </source>
</evidence>
<organism evidence="2 3">
    <name type="scientific">Tanacetum coccineum</name>
    <dbReference type="NCBI Taxonomy" id="301880"/>
    <lineage>
        <taxon>Eukaryota</taxon>
        <taxon>Viridiplantae</taxon>
        <taxon>Streptophyta</taxon>
        <taxon>Embryophyta</taxon>
        <taxon>Tracheophyta</taxon>
        <taxon>Spermatophyta</taxon>
        <taxon>Magnoliopsida</taxon>
        <taxon>eudicotyledons</taxon>
        <taxon>Gunneridae</taxon>
        <taxon>Pentapetalae</taxon>
        <taxon>asterids</taxon>
        <taxon>campanulids</taxon>
        <taxon>Asterales</taxon>
        <taxon>Asteraceae</taxon>
        <taxon>Asteroideae</taxon>
        <taxon>Anthemideae</taxon>
        <taxon>Anthemidinae</taxon>
        <taxon>Tanacetum</taxon>
    </lineage>
</organism>
<evidence type="ECO:0000313" key="3">
    <source>
        <dbReference type="Proteomes" id="UP001151760"/>
    </source>
</evidence>
<sequence>MAKSLASHISSKGRSRQLVQSRLGIQYVFSLNVGKKLYTFIRENERSILLRKMSHRLENFGNILNEPSVETSMTEKTPNTLYDGGMRSLSTRSGYQQKDRKPSQNDKTEHGMEKNVQKSGKKNPKCSLSESIHEESGKSNREPN</sequence>
<reference evidence="2" key="1">
    <citation type="journal article" date="2022" name="Int. J. Mol. Sci.">
        <title>Draft Genome of Tanacetum Coccineum: Genomic Comparison of Closely Related Tanacetum-Family Plants.</title>
        <authorList>
            <person name="Yamashiro T."/>
            <person name="Shiraishi A."/>
            <person name="Nakayama K."/>
            <person name="Satake H."/>
        </authorList>
    </citation>
    <scope>NUCLEOTIDE SEQUENCE</scope>
</reference>
<protein>
    <submittedName>
        <fullName evidence="2">Uncharacterized protein</fullName>
    </submittedName>
</protein>
<comment type="caution">
    <text evidence="2">The sequence shown here is derived from an EMBL/GenBank/DDBJ whole genome shotgun (WGS) entry which is preliminary data.</text>
</comment>
<dbReference type="EMBL" id="BQNB010021219">
    <property type="protein sequence ID" value="GJU04125.1"/>
    <property type="molecule type" value="Genomic_DNA"/>
</dbReference>